<sequence>MPIIQFAPFSSLINPTFWHTLTQLKIDVLKLSSDSVPITGSYTYGKTVVDRESGKEIALGSNLGLSGESFDAAHTASPHSVTVKGTLKNFNTIEEFKSSDKAALFNALADELWSSDFPEDGNKFLVLTFADLKKYKYYYWCAFPAFVVKPSWEIGEGGWESVGSGGSFGEEDLRTIASREEPNAPFFLVRRNAGGKIETTPLIASAYPGFFTDVPEKDRYVAFIDPSSLPQNPGWPLRNLLTYLVRHSAPYTSTAASPAATSPKPPSFKIISWRDTDVPSEDGGKGWKSLLGRVYLPAAPDLGKTSTEVEKVVRWNAIGWERDGKGKMSPRLADLGGMMDPRRLADQAVDLNLKLMRWRILPALDLERVSRTKCLLLGAGTLGCYVARVLMGWGIRKITLLDSSRVSFSNPVRQPLFEFEDCLEGGKPKAECAAERLTKIFPGVDAQGITLSIPMPGHPIPANEAIVNKTKADVAKLEALIEEHDVVFLLMDSRESRWLPTLIGAAKNKLVLNAALGFDTYLVMRHGGHTPSISTSTSSSEEAAGEKKKLGCYFCNDIVAPADSLSDRTLDQMCTVTRPGLASIAAASAVELMVSTIQHPLGIEAPAPPVEIATGKQSSLDSGDTSHESVLGIVPHQIRGFLAQWRNMIIKGDAYSRCTGCSDIVINEYRSKGFEMLLRAFNESKYLEELTGLDRLYEEGEKALGDVDWIEEEGSGEDF</sequence>
<dbReference type="GO" id="GO:0015031">
    <property type="term" value="P:protein transport"/>
    <property type="evidence" value="ECO:0007669"/>
    <property type="project" value="UniProtKB-KW"/>
</dbReference>
<dbReference type="PANTHER" id="PTHR10953">
    <property type="entry name" value="UBIQUITIN-ACTIVATING ENZYME E1"/>
    <property type="match status" value="1"/>
</dbReference>
<evidence type="ECO:0000313" key="14">
    <source>
        <dbReference type="Proteomes" id="UP000076722"/>
    </source>
</evidence>
<dbReference type="InterPro" id="IPR042523">
    <property type="entry name" value="Atg7_N_2"/>
</dbReference>
<dbReference type="GO" id="GO:0000422">
    <property type="term" value="P:autophagy of mitochondrion"/>
    <property type="evidence" value="ECO:0007669"/>
    <property type="project" value="TreeGrafter"/>
</dbReference>
<dbReference type="SUPFAM" id="SSF69572">
    <property type="entry name" value="Activating enzymes of the ubiquitin-like proteins"/>
    <property type="match status" value="1"/>
</dbReference>
<evidence type="ECO:0000256" key="6">
    <source>
        <dbReference type="ARBA" id="ARBA00022927"/>
    </source>
</evidence>
<dbReference type="InterPro" id="IPR000594">
    <property type="entry name" value="ThiF_NAD_FAD-bd"/>
</dbReference>
<protein>
    <recommendedName>
        <fullName evidence="3">Ubiquitin-like modifier-activating enzyme ATG7</fullName>
    </recommendedName>
    <alternativeName>
        <fullName evidence="8 10">ATG12-activating enzyme E1 ATG7</fullName>
    </alternativeName>
    <alternativeName>
        <fullName evidence="9">Autophagy-related protein 7</fullName>
    </alternativeName>
    <alternativeName>
        <fullName evidence="4">Ubiquitin-like modifier-activating enzyme atg7</fullName>
    </alternativeName>
</protein>
<feature type="domain" description="Ubiquitin-like modifier-activating enzyme Atg7 N-terminal" evidence="12">
    <location>
        <begin position="4"/>
        <end position="339"/>
    </location>
</feature>
<dbReference type="Gene3D" id="3.40.140.100">
    <property type="entry name" value="Ubiquitin-like modifier-activating enzyme ATG7 C-terminal domain"/>
    <property type="match status" value="1"/>
</dbReference>
<evidence type="ECO:0000259" key="12">
    <source>
        <dbReference type="Pfam" id="PF16420"/>
    </source>
</evidence>
<dbReference type="Pfam" id="PF16420">
    <property type="entry name" value="ATG7_N"/>
    <property type="match status" value="1"/>
</dbReference>
<dbReference type="Gene3D" id="3.40.50.720">
    <property type="entry name" value="NAD(P)-binding Rossmann-like Domain"/>
    <property type="match status" value="1"/>
</dbReference>
<proteinExistence type="inferred from homology"/>
<keyword evidence="14" id="KW-1185">Reference proteome</keyword>
<dbReference type="GO" id="GO:0032446">
    <property type="term" value="P:protein modification by small protein conjugation"/>
    <property type="evidence" value="ECO:0007669"/>
    <property type="project" value="TreeGrafter"/>
</dbReference>
<evidence type="ECO:0000256" key="3">
    <source>
        <dbReference type="ARBA" id="ARBA00017647"/>
    </source>
</evidence>
<dbReference type="STRING" id="1314777.A0A164PCH1"/>
<evidence type="ECO:0000256" key="4">
    <source>
        <dbReference type="ARBA" id="ARBA00018730"/>
    </source>
</evidence>
<keyword evidence="7" id="KW-0072">Autophagy</keyword>
<dbReference type="InterPro" id="IPR045886">
    <property type="entry name" value="ThiF/MoeB/HesA"/>
</dbReference>
<dbReference type="GO" id="GO:0019778">
    <property type="term" value="F:Atg12 activating enzyme activity"/>
    <property type="evidence" value="ECO:0007669"/>
    <property type="project" value="TreeGrafter"/>
</dbReference>
<dbReference type="GO" id="GO:0000045">
    <property type="term" value="P:autophagosome assembly"/>
    <property type="evidence" value="ECO:0007669"/>
    <property type="project" value="TreeGrafter"/>
</dbReference>
<organism evidence="13 14">
    <name type="scientific">Sistotremastrum niveocremeum HHB9708</name>
    <dbReference type="NCBI Taxonomy" id="1314777"/>
    <lineage>
        <taxon>Eukaryota</taxon>
        <taxon>Fungi</taxon>
        <taxon>Dikarya</taxon>
        <taxon>Basidiomycota</taxon>
        <taxon>Agaricomycotina</taxon>
        <taxon>Agaricomycetes</taxon>
        <taxon>Sistotremastrales</taxon>
        <taxon>Sistotremastraceae</taxon>
        <taxon>Sertulicium</taxon>
        <taxon>Sertulicium niveocremeum</taxon>
    </lineage>
</organism>
<dbReference type="FunFam" id="3.40.50.720:FF:000243">
    <property type="entry name" value="Ubiquitin-like modifier-activating enzyme ATG7"/>
    <property type="match status" value="1"/>
</dbReference>
<evidence type="ECO:0000256" key="10">
    <source>
        <dbReference type="ARBA" id="ARBA00032823"/>
    </source>
</evidence>
<dbReference type="GO" id="GO:0000407">
    <property type="term" value="C:phagophore assembly site"/>
    <property type="evidence" value="ECO:0007669"/>
    <property type="project" value="UniProtKB-SubCell"/>
</dbReference>
<evidence type="ECO:0000256" key="2">
    <source>
        <dbReference type="ARBA" id="ARBA00010931"/>
    </source>
</evidence>
<dbReference type="Pfam" id="PF00899">
    <property type="entry name" value="ThiF"/>
    <property type="match status" value="1"/>
</dbReference>
<dbReference type="OrthoDB" id="338614at2759"/>
<evidence type="ECO:0000313" key="13">
    <source>
        <dbReference type="EMBL" id="KZS88589.1"/>
    </source>
</evidence>
<dbReference type="AlphaFoldDB" id="A0A164PCH1"/>
<dbReference type="CDD" id="cd01486">
    <property type="entry name" value="Apg7"/>
    <property type="match status" value="1"/>
</dbReference>
<gene>
    <name evidence="13" type="ORF">SISNIDRAFT_459643</name>
</gene>
<accession>A0A164PCH1</accession>
<keyword evidence="6" id="KW-0653">Protein transport</keyword>
<dbReference type="EMBL" id="KV419435">
    <property type="protein sequence ID" value="KZS88589.1"/>
    <property type="molecule type" value="Genomic_DNA"/>
</dbReference>
<evidence type="ECO:0000256" key="9">
    <source>
        <dbReference type="ARBA" id="ARBA00030242"/>
    </source>
</evidence>
<reference evidence="13 14" key="1">
    <citation type="journal article" date="2016" name="Mol. Biol. Evol.">
        <title>Comparative Genomics of Early-Diverging Mushroom-Forming Fungi Provides Insights into the Origins of Lignocellulose Decay Capabilities.</title>
        <authorList>
            <person name="Nagy L.G."/>
            <person name="Riley R."/>
            <person name="Tritt A."/>
            <person name="Adam C."/>
            <person name="Daum C."/>
            <person name="Floudas D."/>
            <person name="Sun H."/>
            <person name="Yadav J.S."/>
            <person name="Pangilinan J."/>
            <person name="Larsson K.H."/>
            <person name="Matsuura K."/>
            <person name="Barry K."/>
            <person name="Labutti K."/>
            <person name="Kuo R."/>
            <person name="Ohm R.A."/>
            <person name="Bhattacharya S.S."/>
            <person name="Shirouzu T."/>
            <person name="Yoshinaga Y."/>
            <person name="Martin F.M."/>
            <person name="Grigoriev I.V."/>
            <person name="Hibbett D.S."/>
        </authorList>
    </citation>
    <scope>NUCLEOTIDE SEQUENCE [LARGE SCALE GENOMIC DNA]</scope>
    <source>
        <strain evidence="13 14">HHB9708</strain>
    </source>
</reference>
<name>A0A164PCH1_9AGAM</name>
<dbReference type="GO" id="GO:0006995">
    <property type="term" value="P:cellular response to nitrogen starvation"/>
    <property type="evidence" value="ECO:0007669"/>
    <property type="project" value="TreeGrafter"/>
</dbReference>
<dbReference type="InterPro" id="IPR035985">
    <property type="entry name" value="Ubiquitin-activating_enz"/>
</dbReference>
<dbReference type="Proteomes" id="UP000076722">
    <property type="component" value="Unassembled WGS sequence"/>
</dbReference>
<keyword evidence="5" id="KW-0813">Transport</keyword>
<evidence type="ECO:0000256" key="8">
    <source>
        <dbReference type="ARBA" id="ARBA00029897"/>
    </source>
</evidence>
<comment type="subcellular location">
    <subcellularLocation>
        <location evidence="1">Preautophagosomal structure</location>
    </subcellularLocation>
</comment>
<feature type="domain" description="THIF-type NAD/FAD binding fold" evidence="11">
    <location>
        <begin position="356"/>
        <end position="599"/>
    </location>
</feature>
<evidence type="ECO:0000259" key="11">
    <source>
        <dbReference type="Pfam" id="PF00899"/>
    </source>
</evidence>
<dbReference type="InterPro" id="IPR042522">
    <property type="entry name" value="Atg7_N_1"/>
</dbReference>
<comment type="similarity">
    <text evidence="2">Belongs to the ATG7 family.</text>
</comment>
<evidence type="ECO:0000256" key="1">
    <source>
        <dbReference type="ARBA" id="ARBA00004329"/>
    </source>
</evidence>
<dbReference type="GO" id="GO:0034727">
    <property type="term" value="P:piecemeal microautophagy of the nucleus"/>
    <property type="evidence" value="ECO:0007669"/>
    <property type="project" value="TreeGrafter"/>
</dbReference>
<evidence type="ECO:0000256" key="5">
    <source>
        <dbReference type="ARBA" id="ARBA00022448"/>
    </source>
</evidence>
<dbReference type="Gene3D" id="3.40.140.70">
    <property type="entry name" value="Ubiquitin-like modifier-activating enzyme ATG7 N-terminal domain"/>
    <property type="match status" value="1"/>
</dbReference>
<dbReference type="GO" id="GO:0019779">
    <property type="term" value="F:Atg8 activating enzyme activity"/>
    <property type="evidence" value="ECO:0007669"/>
    <property type="project" value="TreeGrafter"/>
</dbReference>
<evidence type="ECO:0000256" key="7">
    <source>
        <dbReference type="ARBA" id="ARBA00023006"/>
    </source>
</evidence>
<dbReference type="InterPro" id="IPR032197">
    <property type="entry name" value="Atg7_N"/>
</dbReference>
<dbReference type="PANTHER" id="PTHR10953:SF3">
    <property type="entry name" value="UBIQUITIN-LIKE MODIFIER-ACTIVATING ENZYME ATG7"/>
    <property type="match status" value="1"/>
</dbReference>